<evidence type="ECO:0000256" key="2">
    <source>
        <dbReference type="ARBA" id="ARBA00022516"/>
    </source>
</evidence>
<dbReference type="PRINTS" id="PR00457">
    <property type="entry name" value="ANPEROXIDASE"/>
</dbReference>
<comment type="cofactor">
    <cofactor evidence="1">
        <name>Ca(2+)</name>
        <dbReference type="ChEBI" id="CHEBI:29108"/>
    </cofactor>
</comment>
<dbReference type="GO" id="GO:0016702">
    <property type="term" value="F:oxidoreductase activity, acting on single donors with incorporation of molecular oxygen, incorporation of two atoms of oxygen"/>
    <property type="evidence" value="ECO:0007669"/>
    <property type="project" value="TreeGrafter"/>
</dbReference>
<evidence type="ECO:0000256" key="5">
    <source>
        <dbReference type="ARBA" id="ARBA00022723"/>
    </source>
</evidence>
<dbReference type="GO" id="GO:0046872">
    <property type="term" value="F:metal ion binding"/>
    <property type="evidence" value="ECO:0007669"/>
    <property type="project" value="UniProtKB-KW"/>
</dbReference>
<keyword evidence="5 14" id="KW-0479">Metal-binding</keyword>
<keyword evidence="9" id="KW-0223">Dioxygenase</keyword>
<dbReference type="PANTHER" id="PTHR11903">
    <property type="entry name" value="PROSTAGLANDIN G/H SYNTHASE"/>
    <property type="match status" value="1"/>
</dbReference>
<dbReference type="InterPro" id="IPR010255">
    <property type="entry name" value="Haem_peroxidase_sf"/>
</dbReference>
<name>A0AAE0X0M8_9PEZI</name>
<dbReference type="GO" id="GO:0006952">
    <property type="term" value="P:defense response"/>
    <property type="evidence" value="ECO:0007669"/>
    <property type="project" value="UniProtKB-KW"/>
</dbReference>
<reference evidence="16" key="1">
    <citation type="journal article" date="2023" name="Mol. Phylogenet. Evol.">
        <title>Genome-scale phylogeny and comparative genomics of the fungal order Sordariales.</title>
        <authorList>
            <person name="Hensen N."/>
            <person name="Bonometti L."/>
            <person name="Westerberg I."/>
            <person name="Brannstrom I.O."/>
            <person name="Guillou S."/>
            <person name="Cros-Aarteil S."/>
            <person name="Calhoun S."/>
            <person name="Haridas S."/>
            <person name="Kuo A."/>
            <person name="Mondo S."/>
            <person name="Pangilinan J."/>
            <person name="Riley R."/>
            <person name="LaButti K."/>
            <person name="Andreopoulos B."/>
            <person name="Lipzen A."/>
            <person name="Chen C."/>
            <person name="Yan M."/>
            <person name="Daum C."/>
            <person name="Ng V."/>
            <person name="Clum A."/>
            <person name="Steindorff A."/>
            <person name="Ohm R.A."/>
            <person name="Martin F."/>
            <person name="Silar P."/>
            <person name="Natvig D.O."/>
            <person name="Lalanne C."/>
            <person name="Gautier V."/>
            <person name="Ament-Velasquez S.L."/>
            <person name="Kruys A."/>
            <person name="Hutchinson M.I."/>
            <person name="Powell A.J."/>
            <person name="Barry K."/>
            <person name="Miller A.N."/>
            <person name="Grigoriev I.V."/>
            <person name="Debuchy R."/>
            <person name="Gladieux P."/>
            <person name="Hiltunen Thoren M."/>
            <person name="Johannesson H."/>
        </authorList>
    </citation>
    <scope>NUCLEOTIDE SEQUENCE</scope>
    <source>
        <strain evidence="16">CBS 314.62</strain>
    </source>
</reference>
<dbReference type="EMBL" id="JAULSO010000005">
    <property type="protein sequence ID" value="KAK3682227.1"/>
    <property type="molecule type" value="Genomic_DNA"/>
</dbReference>
<keyword evidence="7" id="KW-0611">Plant defense</keyword>
<evidence type="ECO:0000256" key="11">
    <source>
        <dbReference type="ARBA" id="ARBA00023004"/>
    </source>
</evidence>
<gene>
    <name evidence="16" type="ORF">B0T22DRAFT_279182</name>
</gene>
<proteinExistence type="predicted"/>
<evidence type="ECO:0000313" key="17">
    <source>
        <dbReference type="Proteomes" id="UP001270362"/>
    </source>
</evidence>
<keyword evidence="12" id="KW-0443">Lipid metabolism</keyword>
<dbReference type="Pfam" id="PF03098">
    <property type="entry name" value="An_peroxidase"/>
    <property type="match status" value="1"/>
</dbReference>
<dbReference type="GO" id="GO:0020037">
    <property type="term" value="F:heme binding"/>
    <property type="evidence" value="ECO:0007669"/>
    <property type="project" value="InterPro"/>
</dbReference>
<evidence type="ECO:0000256" key="3">
    <source>
        <dbReference type="ARBA" id="ARBA00022559"/>
    </source>
</evidence>
<evidence type="ECO:0000256" key="8">
    <source>
        <dbReference type="ARBA" id="ARBA00022832"/>
    </source>
</evidence>
<keyword evidence="13" id="KW-0275">Fatty acid biosynthesis</keyword>
<dbReference type="PROSITE" id="PS50292">
    <property type="entry name" value="PEROXIDASE_3"/>
    <property type="match status" value="1"/>
</dbReference>
<keyword evidence="8" id="KW-0276">Fatty acid metabolism</keyword>
<feature type="binding site" description="axial binding residue" evidence="14">
    <location>
        <position position="404"/>
    </location>
    <ligand>
        <name>heme b</name>
        <dbReference type="ChEBI" id="CHEBI:60344"/>
    </ligand>
    <ligandPart>
        <name>Fe</name>
        <dbReference type="ChEBI" id="CHEBI:18248"/>
    </ligandPart>
</feature>
<keyword evidence="3 16" id="KW-0575">Peroxidase</keyword>
<dbReference type="GO" id="GO:0004601">
    <property type="term" value="F:peroxidase activity"/>
    <property type="evidence" value="ECO:0007669"/>
    <property type="project" value="UniProtKB-KW"/>
</dbReference>
<dbReference type="Proteomes" id="UP001270362">
    <property type="component" value="Unassembled WGS sequence"/>
</dbReference>
<dbReference type="InterPro" id="IPR034815">
    <property type="entry name" value="A_dioxygenase"/>
</dbReference>
<evidence type="ECO:0000256" key="9">
    <source>
        <dbReference type="ARBA" id="ARBA00022964"/>
    </source>
</evidence>
<keyword evidence="10" id="KW-0560">Oxidoreductase</keyword>
<dbReference type="GO" id="GO:0006633">
    <property type="term" value="P:fatty acid biosynthetic process"/>
    <property type="evidence" value="ECO:0007669"/>
    <property type="project" value="UniProtKB-KW"/>
</dbReference>
<reference evidence="16" key="2">
    <citation type="submission" date="2023-06" db="EMBL/GenBank/DDBJ databases">
        <authorList>
            <consortium name="Lawrence Berkeley National Laboratory"/>
            <person name="Haridas S."/>
            <person name="Hensen N."/>
            <person name="Bonometti L."/>
            <person name="Westerberg I."/>
            <person name="Brannstrom I.O."/>
            <person name="Guillou S."/>
            <person name="Cros-Aarteil S."/>
            <person name="Calhoun S."/>
            <person name="Kuo A."/>
            <person name="Mondo S."/>
            <person name="Pangilinan J."/>
            <person name="Riley R."/>
            <person name="Labutti K."/>
            <person name="Andreopoulos B."/>
            <person name="Lipzen A."/>
            <person name="Chen C."/>
            <person name="Yanf M."/>
            <person name="Daum C."/>
            <person name="Ng V."/>
            <person name="Clum A."/>
            <person name="Steindorff A."/>
            <person name="Ohm R."/>
            <person name="Martin F."/>
            <person name="Silar P."/>
            <person name="Natvig D."/>
            <person name="Lalanne C."/>
            <person name="Gautier V."/>
            <person name="Ament-Velasquez S.L."/>
            <person name="Kruys A."/>
            <person name="Hutchinson M.I."/>
            <person name="Powell A.J."/>
            <person name="Barry K."/>
            <person name="Miller A.N."/>
            <person name="Grigoriev I.V."/>
            <person name="Debuchy R."/>
            <person name="Gladieux P."/>
            <person name="Thoren M.H."/>
            <person name="Johannesson H."/>
        </authorList>
    </citation>
    <scope>NUCLEOTIDE SEQUENCE</scope>
    <source>
        <strain evidence="16">CBS 314.62</strain>
    </source>
</reference>
<accession>A0AAE0X0M8</accession>
<sequence length="646" mass="71641">MASPNRSNKANKPDQAATSPSPSFKPTLAERAAIGTFKIVNKVVPWYKLPGFIGAFNLAFLRIELRQFNLHDGYASGAAQGNAVDEPLTDKRFLGARNSDGKFNSLELPRMGCSGMRLGRNFPREVTSKPAEEEFMTPNPRDISNRFMARKEGGFIPATTLNLLAAAWIQFQVHDWFNHEQSDEKFDVPLPQGDKWVQEHMELHRTKPDAVLDPSDIQCPGYKNSNTAWWDGSQIYGSSEAVTQTLRSKNGDGKLTLDERGMEAFLPRDAAGNPLTGFNSNWWVGLELLHTLFALEHNAICDALREAYPDWTGGQIFDKARLVNCALMAKIHTVEWTPAILAHPALKIGMSANWWGITGEKLTKMLGRISKTSEIISGIPGSGVDQDGVPYSLTEEFVSVYRMHSLMPDNIAFFNAKTGAHQTTTPLPDMTFSQAQSPFSAPNYLTLADALYSFGINYPGAITTNNYPNFLRALTTPDGQTRDMGTVDILRDRERGVPRYCAFRRLLRLSVPRTFDELTGGHNQPLAAALSEAYNGNIELVDALVGSHAEPVIPGFGFSETAFRIFILMASRRLKSDRFIAGSWGEDMYTSVGFRWVQDGGMKDVLGRHFPELRGVLDASGNVFAPWRMLAESKLYQGVETNAPKT</sequence>
<dbReference type="InterPro" id="IPR050783">
    <property type="entry name" value="Oxylipin_biosynth_metab"/>
</dbReference>
<dbReference type="Gene3D" id="1.10.640.10">
    <property type="entry name" value="Haem peroxidase domain superfamily, animal type"/>
    <property type="match status" value="1"/>
</dbReference>
<keyword evidence="6" id="KW-0925">Oxylipin biosynthesis</keyword>
<feature type="compositionally biased region" description="Polar residues" evidence="15">
    <location>
        <begin position="1"/>
        <end position="24"/>
    </location>
</feature>
<dbReference type="PANTHER" id="PTHR11903:SF11">
    <property type="entry name" value="ALPHA-DIOXYGENASE 1"/>
    <property type="match status" value="1"/>
</dbReference>
<evidence type="ECO:0000256" key="13">
    <source>
        <dbReference type="ARBA" id="ARBA00023160"/>
    </source>
</evidence>
<evidence type="ECO:0000256" key="15">
    <source>
        <dbReference type="SAM" id="MobiDB-lite"/>
    </source>
</evidence>
<dbReference type="GO" id="GO:0031408">
    <property type="term" value="P:oxylipin biosynthetic process"/>
    <property type="evidence" value="ECO:0007669"/>
    <property type="project" value="UniProtKB-KW"/>
</dbReference>
<dbReference type="GO" id="GO:0006979">
    <property type="term" value="P:response to oxidative stress"/>
    <property type="evidence" value="ECO:0007669"/>
    <property type="project" value="InterPro"/>
</dbReference>
<evidence type="ECO:0000256" key="10">
    <source>
        <dbReference type="ARBA" id="ARBA00023002"/>
    </source>
</evidence>
<keyword evidence="11 14" id="KW-0408">Iron</keyword>
<evidence type="ECO:0000256" key="1">
    <source>
        <dbReference type="ARBA" id="ARBA00001913"/>
    </source>
</evidence>
<keyword evidence="2" id="KW-0444">Lipid biosynthesis</keyword>
<dbReference type="InterPro" id="IPR019791">
    <property type="entry name" value="Haem_peroxidase_animal"/>
</dbReference>
<dbReference type="InterPro" id="IPR037120">
    <property type="entry name" value="Haem_peroxidase_sf_animal"/>
</dbReference>
<evidence type="ECO:0000256" key="12">
    <source>
        <dbReference type="ARBA" id="ARBA00023098"/>
    </source>
</evidence>
<protein>
    <submittedName>
        <fullName evidence="16">Heme peroxidase</fullName>
    </submittedName>
</protein>
<dbReference type="SUPFAM" id="SSF48113">
    <property type="entry name" value="Heme-dependent peroxidases"/>
    <property type="match status" value="1"/>
</dbReference>
<dbReference type="CDD" id="cd09818">
    <property type="entry name" value="PIOX_like"/>
    <property type="match status" value="1"/>
</dbReference>
<organism evidence="16 17">
    <name type="scientific">Podospora appendiculata</name>
    <dbReference type="NCBI Taxonomy" id="314037"/>
    <lineage>
        <taxon>Eukaryota</taxon>
        <taxon>Fungi</taxon>
        <taxon>Dikarya</taxon>
        <taxon>Ascomycota</taxon>
        <taxon>Pezizomycotina</taxon>
        <taxon>Sordariomycetes</taxon>
        <taxon>Sordariomycetidae</taxon>
        <taxon>Sordariales</taxon>
        <taxon>Podosporaceae</taxon>
        <taxon>Podospora</taxon>
    </lineage>
</organism>
<evidence type="ECO:0000256" key="6">
    <source>
        <dbReference type="ARBA" id="ARBA00022767"/>
    </source>
</evidence>
<comment type="caution">
    <text evidence="16">The sequence shown here is derived from an EMBL/GenBank/DDBJ whole genome shotgun (WGS) entry which is preliminary data.</text>
</comment>
<evidence type="ECO:0000256" key="7">
    <source>
        <dbReference type="ARBA" id="ARBA00022821"/>
    </source>
</evidence>
<dbReference type="AlphaFoldDB" id="A0AAE0X0M8"/>
<evidence type="ECO:0000256" key="4">
    <source>
        <dbReference type="ARBA" id="ARBA00022617"/>
    </source>
</evidence>
<feature type="region of interest" description="Disordered" evidence="15">
    <location>
        <begin position="1"/>
        <end position="25"/>
    </location>
</feature>
<keyword evidence="17" id="KW-1185">Reference proteome</keyword>
<evidence type="ECO:0000313" key="16">
    <source>
        <dbReference type="EMBL" id="KAK3682227.1"/>
    </source>
</evidence>
<evidence type="ECO:0000256" key="14">
    <source>
        <dbReference type="PIRSR" id="PIRSR619791-2"/>
    </source>
</evidence>
<keyword evidence="4 14" id="KW-0349">Heme</keyword>